<gene>
    <name evidence="2" type="ORF">GCM10010170_052960</name>
</gene>
<dbReference type="EMBL" id="BAAARV010000046">
    <property type="protein sequence ID" value="GAA2358883.1"/>
    <property type="molecule type" value="Genomic_DNA"/>
</dbReference>
<organism evidence="2 3">
    <name type="scientific">Dactylosporangium salmoneum</name>
    <dbReference type="NCBI Taxonomy" id="53361"/>
    <lineage>
        <taxon>Bacteria</taxon>
        <taxon>Bacillati</taxon>
        <taxon>Actinomycetota</taxon>
        <taxon>Actinomycetes</taxon>
        <taxon>Micromonosporales</taxon>
        <taxon>Micromonosporaceae</taxon>
        <taxon>Dactylosporangium</taxon>
    </lineage>
</organism>
<sequence length="122" mass="13610">MHDGVEASEGGQRPGERLGLVERAQIAHRDPGRRRERRLGDRRPFLVAGVQDDAMPLGEELGRGSHADAVNRAGNKNVAHEVPFVVWRSTMAATVGNRLELRWRLPPYRCQAFALQLRPDPG</sequence>
<feature type="region of interest" description="Disordered" evidence="1">
    <location>
        <begin position="1"/>
        <end position="40"/>
    </location>
</feature>
<evidence type="ECO:0000313" key="2">
    <source>
        <dbReference type="EMBL" id="GAA2358883.1"/>
    </source>
</evidence>
<keyword evidence="3" id="KW-1185">Reference proteome</keyword>
<accession>A0ABN3GRL4</accession>
<evidence type="ECO:0000313" key="3">
    <source>
        <dbReference type="Proteomes" id="UP001501444"/>
    </source>
</evidence>
<evidence type="ECO:0000256" key="1">
    <source>
        <dbReference type="SAM" id="MobiDB-lite"/>
    </source>
</evidence>
<protein>
    <submittedName>
        <fullName evidence="2">Uncharacterized protein</fullName>
    </submittedName>
</protein>
<proteinExistence type="predicted"/>
<reference evidence="2 3" key="1">
    <citation type="journal article" date="2019" name="Int. J. Syst. Evol. Microbiol.">
        <title>The Global Catalogue of Microorganisms (GCM) 10K type strain sequencing project: providing services to taxonomists for standard genome sequencing and annotation.</title>
        <authorList>
            <consortium name="The Broad Institute Genomics Platform"/>
            <consortium name="The Broad Institute Genome Sequencing Center for Infectious Disease"/>
            <person name="Wu L."/>
            <person name="Ma J."/>
        </authorList>
    </citation>
    <scope>NUCLEOTIDE SEQUENCE [LARGE SCALE GENOMIC DNA]</scope>
    <source>
        <strain evidence="2 3">JCM 3272</strain>
    </source>
</reference>
<comment type="caution">
    <text evidence="2">The sequence shown here is derived from an EMBL/GenBank/DDBJ whole genome shotgun (WGS) entry which is preliminary data.</text>
</comment>
<name>A0ABN3GRL4_9ACTN</name>
<dbReference type="Proteomes" id="UP001501444">
    <property type="component" value="Unassembled WGS sequence"/>
</dbReference>
<feature type="compositionally biased region" description="Basic and acidic residues" evidence="1">
    <location>
        <begin position="14"/>
        <end position="30"/>
    </location>
</feature>